<dbReference type="RefSeq" id="WP_151076722.1">
    <property type="nucleotide sequence ID" value="NZ_CP047647.1"/>
</dbReference>
<reference evidence="1 2" key="1">
    <citation type="submission" date="2019-09" db="EMBL/GenBank/DDBJ databases">
        <title>Genome sequence of Hymenobacter sp. M3.</title>
        <authorList>
            <person name="Srinivasan S."/>
        </authorList>
    </citation>
    <scope>NUCLEOTIDE SEQUENCE [LARGE SCALE GENOMIC DNA]</scope>
    <source>
        <strain evidence="1 2">M3</strain>
    </source>
</reference>
<organism evidence="1 2">
    <name type="scientific">Hymenobacter busanensis</name>
    <dbReference type="NCBI Taxonomy" id="2607656"/>
    <lineage>
        <taxon>Bacteria</taxon>
        <taxon>Pseudomonadati</taxon>
        <taxon>Bacteroidota</taxon>
        <taxon>Cytophagia</taxon>
        <taxon>Cytophagales</taxon>
        <taxon>Hymenobacteraceae</taxon>
        <taxon>Hymenobacter</taxon>
    </lineage>
</organism>
<keyword evidence="2" id="KW-1185">Reference proteome</keyword>
<accession>A0A7L4ZUQ9</accession>
<dbReference type="EMBL" id="VTWU01000001">
    <property type="protein sequence ID" value="KAA9339073.1"/>
    <property type="molecule type" value="Genomic_DNA"/>
</dbReference>
<gene>
    <name evidence="1" type="ORF">F0P96_00085</name>
</gene>
<evidence type="ECO:0000313" key="1">
    <source>
        <dbReference type="EMBL" id="KAA9339073.1"/>
    </source>
</evidence>
<name>A0A7L4ZUQ9_9BACT</name>
<sequence>MKPFPAAVFPSLLAGLACSCQSKPPIPGNHHDYFYSVAKPHAQLVLTPRKDSSGAFIFTYYNYAIKPGNKLVFALGYIEGDSTPTYHDEPSGYTAVFEVPDTATAFQIREQEFRRHNGLLTNFCPCITDVYANKALRLGAGSRVSGRKLGPFTWVIHSEIEPINFTDTIDIRKKNVLNALK</sequence>
<comment type="caution">
    <text evidence="1">The sequence shown here is derived from an EMBL/GenBank/DDBJ whole genome shotgun (WGS) entry which is preliminary data.</text>
</comment>
<protein>
    <submittedName>
        <fullName evidence="1">Uncharacterized protein</fullName>
    </submittedName>
</protein>
<dbReference type="PROSITE" id="PS51257">
    <property type="entry name" value="PROKAR_LIPOPROTEIN"/>
    <property type="match status" value="1"/>
</dbReference>
<evidence type="ECO:0000313" key="2">
    <source>
        <dbReference type="Proteomes" id="UP000326380"/>
    </source>
</evidence>
<dbReference type="Proteomes" id="UP000326380">
    <property type="component" value="Unassembled WGS sequence"/>
</dbReference>
<dbReference type="AlphaFoldDB" id="A0A7L4ZUQ9"/>
<proteinExistence type="predicted"/>